<dbReference type="Pfam" id="PF04014">
    <property type="entry name" value="MazE_antitoxin"/>
    <property type="match status" value="1"/>
</dbReference>
<dbReference type="InterPro" id="IPR037914">
    <property type="entry name" value="SpoVT-AbrB_sf"/>
</dbReference>
<dbReference type="PANTHER" id="PTHR46558">
    <property type="entry name" value="TRACRIPTIONAL REGULATORY PROTEIN-RELATED-RELATED"/>
    <property type="match status" value="1"/>
</dbReference>
<gene>
    <name evidence="3" type="ORF">CYL18_14545</name>
</gene>
<dbReference type="NCBIfam" id="TIGR01439">
    <property type="entry name" value="lp_hng_hel_AbrB"/>
    <property type="match status" value="1"/>
</dbReference>
<feature type="domain" description="HTH cro/C1-type" evidence="2">
    <location>
        <begin position="6"/>
        <end position="60"/>
    </location>
</feature>
<dbReference type="SUPFAM" id="SSF47413">
    <property type="entry name" value="lambda repressor-like DNA-binding domains"/>
    <property type="match status" value="1"/>
</dbReference>
<proteinExistence type="predicted"/>
<dbReference type="InterPro" id="IPR010982">
    <property type="entry name" value="Lambda_DNA-bd_dom_sf"/>
</dbReference>
<comment type="caution">
    <text evidence="3">The sequence shown here is derived from an EMBL/GenBank/DDBJ whole genome shotgun (WGS) entry which is preliminary data.</text>
</comment>
<dbReference type="SMART" id="SM00966">
    <property type="entry name" value="SpoVT_AbrB"/>
    <property type="match status" value="1"/>
</dbReference>
<evidence type="ECO:0000313" key="3">
    <source>
        <dbReference type="EMBL" id="PQD94429.1"/>
    </source>
</evidence>
<evidence type="ECO:0000313" key="4">
    <source>
        <dbReference type="Proteomes" id="UP000239663"/>
    </source>
</evidence>
<dbReference type="InterPro" id="IPR007159">
    <property type="entry name" value="SpoVT-AbrB_dom"/>
</dbReference>
<dbReference type="GO" id="GO:0003677">
    <property type="term" value="F:DNA binding"/>
    <property type="evidence" value="ECO:0007669"/>
    <property type="project" value="UniProtKB-KW"/>
</dbReference>
<keyword evidence="1" id="KW-0238">DNA-binding</keyword>
<name>A0A2S7MXC9_9BACI</name>
<sequence length="145" mass="16419">MISTNLKKLRLHHKLTQEEVAFRINVSRQVIAKWEKGESTPDLGHCQALAKLYNVSIDNLVNFNGEDMNVIIPIPPKGKHFFGVAKMGERGQIVIPKKARDVFQIEPGDTLVILGDEDRGLAIVPEKMMHAFFNLVQTPFQKEDE</sequence>
<organism evidence="3 4">
    <name type="scientific">Pradoshia eiseniae</name>
    <dbReference type="NCBI Taxonomy" id="2064768"/>
    <lineage>
        <taxon>Bacteria</taxon>
        <taxon>Bacillati</taxon>
        <taxon>Bacillota</taxon>
        <taxon>Bacilli</taxon>
        <taxon>Bacillales</taxon>
        <taxon>Bacillaceae</taxon>
        <taxon>Pradoshia</taxon>
    </lineage>
</organism>
<protein>
    <submittedName>
        <fullName evidence="3">AbrB family transcriptional regulator</fullName>
    </submittedName>
</protein>
<dbReference type="Pfam" id="PF01381">
    <property type="entry name" value="HTH_3"/>
    <property type="match status" value="1"/>
</dbReference>
<dbReference type="CDD" id="cd00093">
    <property type="entry name" value="HTH_XRE"/>
    <property type="match status" value="1"/>
</dbReference>
<accession>A0A2S7MXC9</accession>
<dbReference type="InterPro" id="IPR001387">
    <property type="entry name" value="Cro/C1-type_HTH"/>
</dbReference>
<dbReference type="OrthoDB" id="9812495at2"/>
<evidence type="ECO:0000256" key="1">
    <source>
        <dbReference type="ARBA" id="ARBA00023125"/>
    </source>
</evidence>
<dbReference type="Proteomes" id="UP000239663">
    <property type="component" value="Unassembled WGS sequence"/>
</dbReference>
<dbReference type="Gene3D" id="2.10.260.10">
    <property type="match status" value="1"/>
</dbReference>
<reference evidence="3 4" key="1">
    <citation type="submission" date="2017-12" db="EMBL/GenBank/DDBJ databases">
        <title>Taxonomic description and draft genome of Pradoshia cofamensis Gen. nov., sp. nov., a thermotolerant bacillale isolated from anterior gut of earthworm Eisenia fetida.</title>
        <authorList>
            <person name="Saha T."/>
            <person name="Chakraborty R."/>
        </authorList>
    </citation>
    <scope>NUCLEOTIDE SEQUENCE [LARGE SCALE GENOMIC DNA]</scope>
    <source>
        <strain evidence="3 4">EAG3</strain>
    </source>
</reference>
<dbReference type="AlphaFoldDB" id="A0A2S7MXC9"/>
<dbReference type="SMART" id="SM00530">
    <property type="entry name" value="HTH_XRE"/>
    <property type="match status" value="1"/>
</dbReference>
<dbReference type="PANTHER" id="PTHR46558:SF4">
    <property type="entry name" value="DNA-BIDING PHAGE PROTEIN"/>
    <property type="match status" value="1"/>
</dbReference>
<dbReference type="Gene3D" id="1.10.260.40">
    <property type="entry name" value="lambda repressor-like DNA-binding domains"/>
    <property type="match status" value="1"/>
</dbReference>
<evidence type="ECO:0000259" key="2">
    <source>
        <dbReference type="PROSITE" id="PS50943"/>
    </source>
</evidence>
<dbReference type="SUPFAM" id="SSF89447">
    <property type="entry name" value="AbrB/MazE/MraZ-like"/>
    <property type="match status" value="1"/>
</dbReference>
<dbReference type="PROSITE" id="PS50943">
    <property type="entry name" value="HTH_CROC1"/>
    <property type="match status" value="1"/>
</dbReference>
<dbReference type="RefSeq" id="WP_104850260.1">
    <property type="nucleotide sequence ID" value="NZ_PKOZ01000010.1"/>
</dbReference>
<dbReference type="EMBL" id="PKOZ01000010">
    <property type="protein sequence ID" value="PQD94429.1"/>
    <property type="molecule type" value="Genomic_DNA"/>
</dbReference>
<keyword evidence="4" id="KW-1185">Reference proteome</keyword>